<evidence type="ECO:0000256" key="1">
    <source>
        <dbReference type="SAM" id="MobiDB-lite"/>
    </source>
</evidence>
<feature type="compositionally biased region" description="Polar residues" evidence="1">
    <location>
        <begin position="157"/>
        <end position="172"/>
    </location>
</feature>
<reference evidence="3" key="1">
    <citation type="journal article" date="2017" name="Cell">
        <title>Insights into land plant evolution garnered from the Marchantia polymorpha genome.</title>
        <authorList>
            <person name="Bowman J.L."/>
            <person name="Kohchi T."/>
            <person name="Yamato K.T."/>
            <person name="Jenkins J."/>
            <person name="Shu S."/>
            <person name="Ishizaki K."/>
            <person name="Yamaoka S."/>
            <person name="Nishihama R."/>
            <person name="Nakamura Y."/>
            <person name="Berger F."/>
            <person name="Adam C."/>
            <person name="Aki S.S."/>
            <person name="Althoff F."/>
            <person name="Araki T."/>
            <person name="Arteaga-Vazquez M.A."/>
            <person name="Balasubrmanian S."/>
            <person name="Barry K."/>
            <person name="Bauer D."/>
            <person name="Boehm C.R."/>
            <person name="Briginshaw L."/>
            <person name="Caballero-Perez J."/>
            <person name="Catarino B."/>
            <person name="Chen F."/>
            <person name="Chiyoda S."/>
            <person name="Chovatia M."/>
            <person name="Davies K.M."/>
            <person name="Delmans M."/>
            <person name="Demura T."/>
            <person name="Dierschke T."/>
            <person name="Dolan L."/>
            <person name="Dorantes-Acosta A.E."/>
            <person name="Eklund D.M."/>
            <person name="Florent S.N."/>
            <person name="Flores-Sandoval E."/>
            <person name="Fujiyama A."/>
            <person name="Fukuzawa H."/>
            <person name="Galik B."/>
            <person name="Grimanelli D."/>
            <person name="Grimwood J."/>
            <person name="Grossniklaus U."/>
            <person name="Hamada T."/>
            <person name="Haseloff J."/>
            <person name="Hetherington A.J."/>
            <person name="Higo A."/>
            <person name="Hirakawa Y."/>
            <person name="Hundley H.N."/>
            <person name="Ikeda Y."/>
            <person name="Inoue K."/>
            <person name="Inoue S.I."/>
            <person name="Ishida S."/>
            <person name="Jia Q."/>
            <person name="Kakita M."/>
            <person name="Kanazawa T."/>
            <person name="Kawai Y."/>
            <person name="Kawashima T."/>
            <person name="Kennedy M."/>
            <person name="Kinose K."/>
            <person name="Kinoshita T."/>
            <person name="Kohara Y."/>
            <person name="Koide E."/>
            <person name="Komatsu K."/>
            <person name="Kopischke S."/>
            <person name="Kubo M."/>
            <person name="Kyozuka J."/>
            <person name="Lagercrantz U."/>
            <person name="Lin S.S."/>
            <person name="Lindquist E."/>
            <person name="Lipzen A.M."/>
            <person name="Lu C.W."/>
            <person name="De Luna E."/>
            <person name="Martienssen R.A."/>
            <person name="Minamino N."/>
            <person name="Mizutani M."/>
            <person name="Mizutani M."/>
            <person name="Mochizuki N."/>
            <person name="Monte I."/>
            <person name="Mosher R."/>
            <person name="Nagasaki H."/>
            <person name="Nakagami H."/>
            <person name="Naramoto S."/>
            <person name="Nishitani K."/>
            <person name="Ohtani M."/>
            <person name="Okamoto T."/>
            <person name="Okumura M."/>
            <person name="Phillips J."/>
            <person name="Pollak B."/>
            <person name="Reinders A."/>
            <person name="Rovekamp M."/>
            <person name="Sano R."/>
            <person name="Sawa S."/>
            <person name="Schmid M.W."/>
            <person name="Shirakawa M."/>
            <person name="Solano R."/>
            <person name="Spunde A."/>
            <person name="Suetsugu N."/>
            <person name="Sugano S."/>
            <person name="Sugiyama A."/>
            <person name="Sun R."/>
            <person name="Suzuki Y."/>
            <person name="Takenaka M."/>
            <person name="Takezawa D."/>
            <person name="Tomogane H."/>
            <person name="Tsuzuki M."/>
            <person name="Ueda T."/>
            <person name="Umeda M."/>
            <person name="Ward J.M."/>
            <person name="Watanabe Y."/>
            <person name="Yazaki K."/>
            <person name="Yokoyama R."/>
            <person name="Yoshitake Y."/>
            <person name="Yotsui I."/>
            <person name="Zachgo S."/>
            <person name="Schmutz J."/>
        </authorList>
    </citation>
    <scope>NUCLEOTIDE SEQUENCE [LARGE SCALE GENOMIC DNA]</scope>
    <source>
        <strain evidence="3">Tak-1</strain>
    </source>
</reference>
<feature type="compositionally biased region" description="Basic residues" evidence="1">
    <location>
        <begin position="59"/>
        <end position="72"/>
    </location>
</feature>
<dbReference type="AlphaFoldDB" id="A0A2R6WFN9"/>
<feature type="compositionally biased region" description="Low complexity" evidence="1">
    <location>
        <begin position="79"/>
        <end position="95"/>
    </location>
</feature>
<evidence type="ECO:0000313" key="2">
    <source>
        <dbReference type="EMBL" id="PTQ32670.1"/>
    </source>
</evidence>
<feature type="compositionally biased region" description="Polar residues" evidence="1">
    <location>
        <begin position="117"/>
        <end position="126"/>
    </location>
</feature>
<sequence>MHLRHFNTTSRYPWLFSCPLFDLRLVPKAAAPVRSKVPCSPFAVRPSFNSPHSRKFVLARITRPRSPPRHLRSAGGRGSSSSSNDRIAASAAGAARPPPPRPSPAASAAARSYASSFDSTATSPAASNLCRCSASTGGPAAQPRASNRQRSRDSPASHRSSGRNSPVRQCPA</sequence>
<gene>
    <name evidence="2" type="ORF">MARPO_0096s0023</name>
</gene>
<organism evidence="2 3">
    <name type="scientific">Marchantia polymorpha</name>
    <name type="common">Common liverwort</name>
    <name type="synonym">Marchantia aquatica</name>
    <dbReference type="NCBI Taxonomy" id="3197"/>
    <lineage>
        <taxon>Eukaryota</taxon>
        <taxon>Viridiplantae</taxon>
        <taxon>Streptophyta</taxon>
        <taxon>Embryophyta</taxon>
        <taxon>Marchantiophyta</taxon>
        <taxon>Marchantiopsida</taxon>
        <taxon>Marchantiidae</taxon>
        <taxon>Marchantiales</taxon>
        <taxon>Marchantiaceae</taxon>
        <taxon>Marchantia</taxon>
    </lineage>
</organism>
<dbReference type="EMBL" id="KZ772768">
    <property type="protein sequence ID" value="PTQ32670.1"/>
    <property type="molecule type" value="Genomic_DNA"/>
</dbReference>
<proteinExistence type="predicted"/>
<keyword evidence="3" id="KW-1185">Reference proteome</keyword>
<protein>
    <submittedName>
        <fullName evidence="2">Uncharacterized protein</fullName>
    </submittedName>
</protein>
<accession>A0A2R6WFN9</accession>
<feature type="region of interest" description="Disordered" evidence="1">
    <location>
        <begin position="59"/>
        <end position="172"/>
    </location>
</feature>
<name>A0A2R6WFN9_MARPO</name>
<feature type="compositionally biased region" description="Low complexity" evidence="1">
    <location>
        <begin position="104"/>
        <end position="116"/>
    </location>
</feature>
<dbReference type="Proteomes" id="UP000244005">
    <property type="component" value="Unassembled WGS sequence"/>
</dbReference>
<evidence type="ECO:0000313" key="3">
    <source>
        <dbReference type="Proteomes" id="UP000244005"/>
    </source>
</evidence>